<gene>
    <name evidence="1" type="ORF">C7B46_08985</name>
</gene>
<proteinExistence type="predicted"/>
<dbReference type="InterPro" id="IPR024524">
    <property type="entry name" value="DUF3800"/>
</dbReference>
<evidence type="ECO:0000313" key="2">
    <source>
        <dbReference type="Proteomes" id="UP000242972"/>
    </source>
</evidence>
<protein>
    <recommendedName>
        <fullName evidence="3">DUF3800 domain-containing protein</fullName>
    </recommendedName>
</protein>
<accession>A0A2T2XGX1</accession>
<organism evidence="1 2">
    <name type="scientific">Sulfobacillus benefaciens</name>
    <dbReference type="NCBI Taxonomy" id="453960"/>
    <lineage>
        <taxon>Bacteria</taxon>
        <taxon>Bacillati</taxon>
        <taxon>Bacillota</taxon>
        <taxon>Clostridia</taxon>
        <taxon>Eubacteriales</taxon>
        <taxon>Clostridiales Family XVII. Incertae Sedis</taxon>
        <taxon>Sulfobacillus</taxon>
    </lineage>
</organism>
<dbReference type="AlphaFoldDB" id="A0A2T2XGX1"/>
<evidence type="ECO:0008006" key="3">
    <source>
        <dbReference type="Google" id="ProtNLM"/>
    </source>
</evidence>
<dbReference type="Pfam" id="PF12686">
    <property type="entry name" value="DUF3800"/>
    <property type="match status" value="1"/>
</dbReference>
<dbReference type="Proteomes" id="UP000242972">
    <property type="component" value="Unassembled WGS sequence"/>
</dbReference>
<comment type="caution">
    <text evidence="1">The sequence shown here is derived from an EMBL/GenBank/DDBJ whole genome shotgun (WGS) entry which is preliminary data.</text>
</comment>
<dbReference type="EMBL" id="PXYW01000017">
    <property type="protein sequence ID" value="PSR33727.1"/>
    <property type="molecule type" value="Genomic_DNA"/>
</dbReference>
<name>A0A2T2XGX1_9FIRM</name>
<reference evidence="1 2" key="1">
    <citation type="journal article" date="2014" name="BMC Genomics">
        <title>Comparison of environmental and isolate Sulfobacillus genomes reveals diverse carbon, sulfur, nitrogen, and hydrogen metabolisms.</title>
        <authorList>
            <person name="Justice N.B."/>
            <person name="Norman A."/>
            <person name="Brown C.T."/>
            <person name="Singh A."/>
            <person name="Thomas B.C."/>
            <person name="Banfield J.F."/>
        </authorList>
    </citation>
    <scope>NUCLEOTIDE SEQUENCE [LARGE SCALE GENOMIC DNA]</scope>
    <source>
        <strain evidence="1">AMDSBA4</strain>
    </source>
</reference>
<sequence>MFVQGGVEFYLGYLIFCEESGDKGLVLKKGTSRYYVVSAVIARDTTAQHLRDQINEARKNILKHRKPLEWKALESKTKNDDAKISAFMDFLLPQNLSTPRDFIISQIIADKAYITGSSNSNRFMNYLYGLIFKRINPMLNKLNVTADVFIDRNTDKDVQDSLSDYLNLIPLISRNNFSGRQGYSRPIFMEPKNDPVLQLADFVSGLTLRIFEDYKDKLLRAITCQTCIIPNCALSCNHIALKYPESWKRVVNWNYGTVSQNGTQMWIWNGLLWHPYGKNPVHMINTK</sequence>
<evidence type="ECO:0000313" key="1">
    <source>
        <dbReference type="EMBL" id="PSR33727.1"/>
    </source>
</evidence>